<accession>A0A840WH90</accession>
<protein>
    <recommendedName>
        <fullName evidence="1">YgjP-like metallopeptidase domain-containing protein</fullName>
    </recommendedName>
</protein>
<dbReference type="PANTHER" id="PTHR30399:SF1">
    <property type="entry name" value="UTP PYROPHOSPHATASE"/>
    <property type="match status" value="1"/>
</dbReference>
<gene>
    <name evidence="2" type="ORF">HNR07_006799</name>
</gene>
<dbReference type="CDD" id="cd07344">
    <property type="entry name" value="M48_yhfN_like"/>
    <property type="match status" value="1"/>
</dbReference>
<dbReference type="RefSeq" id="WP_184370880.1">
    <property type="nucleotide sequence ID" value="NZ_BAAAKM010000037.1"/>
</dbReference>
<dbReference type="EMBL" id="JACHDO010000001">
    <property type="protein sequence ID" value="MBB5495662.1"/>
    <property type="molecule type" value="Genomic_DNA"/>
</dbReference>
<reference evidence="2 3" key="1">
    <citation type="submission" date="2020-08" db="EMBL/GenBank/DDBJ databases">
        <title>Sequencing the genomes of 1000 actinobacteria strains.</title>
        <authorList>
            <person name="Klenk H.-P."/>
        </authorList>
    </citation>
    <scope>NUCLEOTIDE SEQUENCE [LARGE SCALE GENOMIC DNA]</scope>
    <source>
        <strain evidence="2 3">DSM 44598</strain>
    </source>
</reference>
<evidence type="ECO:0000313" key="3">
    <source>
        <dbReference type="Proteomes" id="UP000579647"/>
    </source>
</evidence>
<dbReference type="Gene3D" id="3.30.2010.10">
    <property type="entry name" value="Metalloproteases ('zincins'), catalytic domain"/>
    <property type="match status" value="1"/>
</dbReference>
<dbReference type="InterPro" id="IPR002725">
    <property type="entry name" value="YgjP-like_metallopeptidase"/>
</dbReference>
<organism evidence="2 3">
    <name type="scientific">Nocardiopsis metallicus</name>
    <dbReference type="NCBI Taxonomy" id="179819"/>
    <lineage>
        <taxon>Bacteria</taxon>
        <taxon>Bacillati</taxon>
        <taxon>Actinomycetota</taxon>
        <taxon>Actinomycetes</taxon>
        <taxon>Streptosporangiales</taxon>
        <taxon>Nocardiopsidaceae</taxon>
        <taxon>Nocardiopsis</taxon>
    </lineage>
</organism>
<sequence>MPASLVTRPPELLRLEELVFSVHVSERRGTVGITVDRGGALHLHVPTGTEWARVEEWVRRKRHWVRDKLAEKDVLLSRQPQREFVSGEGFDYLGRRYRLKVTDEVEGVHFNGGRIRVHPSVAYGPDPAAALVAWYRDRARRWVPARLTPWSERTGLRPEQVRVLDLGHRWGSAGKGGRLNLHWAVMQLPPTVVDYVLVHELAHMAVRDHSPEFWARVRAVMPDFERQRDRLAVLGGQAWLG</sequence>
<name>A0A840WH90_9ACTN</name>
<dbReference type="PANTHER" id="PTHR30399">
    <property type="entry name" value="UNCHARACTERIZED PROTEIN YGJP"/>
    <property type="match status" value="1"/>
</dbReference>
<dbReference type="Proteomes" id="UP000579647">
    <property type="component" value="Unassembled WGS sequence"/>
</dbReference>
<dbReference type="AlphaFoldDB" id="A0A840WH90"/>
<dbReference type="Pfam" id="PF01863">
    <property type="entry name" value="YgjP-like"/>
    <property type="match status" value="1"/>
</dbReference>
<keyword evidence="3" id="KW-1185">Reference proteome</keyword>
<evidence type="ECO:0000313" key="2">
    <source>
        <dbReference type="EMBL" id="MBB5495662.1"/>
    </source>
</evidence>
<dbReference type="InterPro" id="IPR053136">
    <property type="entry name" value="UTP_pyrophosphatase-like"/>
</dbReference>
<feature type="domain" description="YgjP-like metallopeptidase" evidence="1">
    <location>
        <begin position="30"/>
        <end position="231"/>
    </location>
</feature>
<evidence type="ECO:0000259" key="1">
    <source>
        <dbReference type="Pfam" id="PF01863"/>
    </source>
</evidence>
<proteinExistence type="predicted"/>
<comment type="caution">
    <text evidence="2">The sequence shown here is derived from an EMBL/GenBank/DDBJ whole genome shotgun (WGS) entry which is preliminary data.</text>
</comment>